<dbReference type="InterPro" id="IPR012678">
    <property type="entry name" value="Ribosomal_uL23/eL15/eS24_sf"/>
</dbReference>
<proteinExistence type="inferred from homology"/>
<keyword evidence="7" id="KW-1185">Reference proteome</keyword>
<dbReference type="SUPFAM" id="SSF54189">
    <property type="entry name" value="Ribosomal proteins S24e, L23 and L15e"/>
    <property type="match status" value="1"/>
</dbReference>
<dbReference type="Proteomes" id="UP000034291">
    <property type="component" value="Unassembled WGS sequence"/>
</dbReference>
<sequence>MVHREARGLTATGKKSRGINKGHRYNNTIDEEDG</sequence>
<dbReference type="AlphaFoldDB" id="A0A0F8XB97"/>
<dbReference type="GO" id="GO:0003735">
    <property type="term" value="F:structural constituent of ribosome"/>
    <property type="evidence" value="ECO:0007669"/>
    <property type="project" value="InterPro"/>
</dbReference>
<dbReference type="EMBL" id="JZBS01000235">
    <property type="protein sequence ID" value="KKK26820.1"/>
    <property type="molecule type" value="Genomic_DNA"/>
</dbReference>
<gene>
    <name evidence="6" type="ORF">ARAM_007716</name>
</gene>
<comment type="caution">
    <text evidence="6">The sequence shown here is derived from an EMBL/GenBank/DDBJ whole genome shotgun (WGS) entry which is preliminary data.</text>
</comment>
<evidence type="ECO:0000256" key="1">
    <source>
        <dbReference type="ARBA" id="ARBA00006857"/>
    </source>
</evidence>
<accession>A0A0F8XB97</accession>
<evidence type="ECO:0000256" key="4">
    <source>
        <dbReference type="RuleBase" id="RU000663"/>
    </source>
</evidence>
<organism evidence="6 7">
    <name type="scientific">Aspergillus rambellii</name>
    <dbReference type="NCBI Taxonomy" id="308745"/>
    <lineage>
        <taxon>Eukaryota</taxon>
        <taxon>Fungi</taxon>
        <taxon>Dikarya</taxon>
        <taxon>Ascomycota</taxon>
        <taxon>Pezizomycotina</taxon>
        <taxon>Eurotiomycetes</taxon>
        <taxon>Eurotiomycetidae</taxon>
        <taxon>Eurotiales</taxon>
        <taxon>Aspergillaceae</taxon>
        <taxon>Aspergillus</taxon>
        <taxon>Aspergillus subgen. Nidulantes</taxon>
    </lineage>
</organism>
<dbReference type="GO" id="GO:0005840">
    <property type="term" value="C:ribosome"/>
    <property type="evidence" value="ECO:0007669"/>
    <property type="project" value="UniProtKB-KW"/>
</dbReference>
<dbReference type="Pfam" id="PF00827">
    <property type="entry name" value="Ribosomal_L15e"/>
    <property type="match status" value="1"/>
</dbReference>
<comment type="similarity">
    <text evidence="1 4">Belongs to the eukaryotic ribosomal protein eL15 family.</text>
</comment>
<keyword evidence="2 4" id="KW-0689">Ribosomal protein</keyword>
<dbReference type="InterPro" id="IPR000439">
    <property type="entry name" value="Ribosomal_eL15"/>
</dbReference>
<keyword evidence="3 4" id="KW-0687">Ribonucleoprotein</keyword>
<dbReference type="InterPro" id="IPR024794">
    <property type="entry name" value="Rbsml_eL15_core_dom_sf"/>
</dbReference>
<feature type="non-terminal residue" evidence="6">
    <location>
        <position position="34"/>
    </location>
</feature>
<feature type="compositionally biased region" description="Basic residues" evidence="5">
    <location>
        <begin position="14"/>
        <end position="24"/>
    </location>
</feature>
<dbReference type="GO" id="GO:0006412">
    <property type="term" value="P:translation"/>
    <property type="evidence" value="ECO:0007669"/>
    <property type="project" value="InterPro"/>
</dbReference>
<feature type="region of interest" description="Disordered" evidence="5">
    <location>
        <begin position="1"/>
        <end position="34"/>
    </location>
</feature>
<dbReference type="Gene3D" id="3.40.1120.10">
    <property type="entry name" value="Ribosomal protein l15e"/>
    <property type="match status" value="1"/>
</dbReference>
<evidence type="ECO:0000256" key="5">
    <source>
        <dbReference type="SAM" id="MobiDB-lite"/>
    </source>
</evidence>
<dbReference type="STRING" id="308745.A0A0F8XB97"/>
<name>A0A0F8XB97_9EURO</name>
<protein>
    <recommendedName>
        <fullName evidence="4">Ribosomal protein L15</fullName>
    </recommendedName>
</protein>
<reference evidence="6 7" key="1">
    <citation type="submission" date="2015-02" db="EMBL/GenBank/DDBJ databases">
        <title>Draft Genome Sequences of Two Closely-Related Aflatoxigenic Aspergillus Species Obtained from the Cote d'Ivoire.</title>
        <authorList>
            <person name="Moore G.G."/>
            <person name="Beltz S.B."/>
            <person name="Mack B.M."/>
        </authorList>
    </citation>
    <scope>NUCLEOTIDE SEQUENCE [LARGE SCALE GENOMIC DNA]</scope>
    <source>
        <strain evidence="6 7">SRRC1468</strain>
    </source>
</reference>
<evidence type="ECO:0000256" key="3">
    <source>
        <dbReference type="ARBA" id="ARBA00023274"/>
    </source>
</evidence>
<evidence type="ECO:0000313" key="6">
    <source>
        <dbReference type="EMBL" id="KKK26820.1"/>
    </source>
</evidence>
<dbReference type="GO" id="GO:1990904">
    <property type="term" value="C:ribonucleoprotein complex"/>
    <property type="evidence" value="ECO:0007669"/>
    <property type="project" value="UniProtKB-KW"/>
</dbReference>
<evidence type="ECO:0000313" key="7">
    <source>
        <dbReference type="Proteomes" id="UP000034291"/>
    </source>
</evidence>
<evidence type="ECO:0000256" key="2">
    <source>
        <dbReference type="ARBA" id="ARBA00022980"/>
    </source>
</evidence>